<evidence type="ECO:0000256" key="1">
    <source>
        <dbReference type="SAM" id="MobiDB-lite"/>
    </source>
</evidence>
<proteinExistence type="predicted"/>
<evidence type="ECO:0000313" key="2">
    <source>
        <dbReference type="EMBL" id="MFD2756464.1"/>
    </source>
</evidence>
<gene>
    <name evidence="2" type="ORF">ACFSW6_20510</name>
</gene>
<dbReference type="InterPro" id="IPR019600">
    <property type="entry name" value="Hemin_uptake_protein_HemP"/>
</dbReference>
<protein>
    <submittedName>
        <fullName evidence="2">Hemin uptake protein HemP</fullName>
    </submittedName>
</protein>
<dbReference type="Gene3D" id="2.10.70.10">
    <property type="entry name" value="Complement Module, domain 1"/>
    <property type="match status" value="1"/>
</dbReference>
<reference evidence="3" key="1">
    <citation type="journal article" date="2019" name="Int. J. Syst. Evol. Microbiol.">
        <title>The Global Catalogue of Microorganisms (GCM) 10K type strain sequencing project: providing services to taxonomists for standard genome sequencing and annotation.</title>
        <authorList>
            <consortium name="The Broad Institute Genomics Platform"/>
            <consortium name="The Broad Institute Genome Sequencing Center for Infectious Disease"/>
            <person name="Wu L."/>
            <person name="Ma J."/>
        </authorList>
    </citation>
    <scope>NUCLEOTIDE SEQUENCE [LARGE SCALE GENOMIC DNA]</scope>
    <source>
        <strain evidence="3">TISTR 1906</strain>
    </source>
</reference>
<dbReference type="EMBL" id="JBHUMV010000011">
    <property type="protein sequence ID" value="MFD2756464.1"/>
    <property type="molecule type" value="Genomic_DNA"/>
</dbReference>
<evidence type="ECO:0000313" key="3">
    <source>
        <dbReference type="Proteomes" id="UP001597463"/>
    </source>
</evidence>
<dbReference type="RefSeq" id="WP_066470939.1">
    <property type="nucleotide sequence ID" value="NZ_BCNT01000001.1"/>
</dbReference>
<dbReference type="Pfam" id="PF10636">
    <property type="entry name" value="hemP"/>
    <property type="match status" value="1"/>
</dbReference>
<feature type="compositionally biased region" description="Polar residues" evidence="1">
    <location>
        <begin position="1"/>
        <end position="14"/>
    </location>
</feature>
<organism evidence="2 3">
    <name type="scientific">Comamonas terrae</name>
    <dbReference type="NCBI Taxonomy" id="673548"/>
    <lineage>
        <taxon>Bacteria</taxon>
        <taxon>Pseudomonadati</taxon>
        <taxon>Pseudomonadota</taxon>
        <taxon>Betaproteobacteria</taxon>
        <taxon>Burkholderiales</taxon>
        <taxon>Comamonadaceae</taxon>
        <taxon>Comamonas</taxon>
    </lineage>
</organism>
<accession>A0ABW5USU7</accession>
<name>A0ABW5USU7_9BURK</name>
<feature type="compositionally biased region" description="Low complexity" evidence="1">
    <location>
        <begin position="15"/>
        <end position="31"/>
    </location>
</feature>
<feature type="region of interest" description="Disordered" evidence="1">
    <location>
        <begin position="1"/>
        <end position="31"/>
    </location>
</feature>
<keyword evidence="3" id="KW-1185">Reference proteome</keyword>
<sequence length="74" mass="7217">MSASIAGTSQPTPRTSAMAATSPTGAAAGALPAAGTAGVDSALLLNGQKAVTIVHNGTPYRLQATKLGKLILTK</sequence>
<dbReference type="Proteomes" id="UP001597463">
    <property type="component" value="Unassembled WGS sequence"/>
</dbReference>
<comment type="caution">
    <text evidence="2">The sequence shown here is derived from an EMBL/GenBank/DDBJ whole genome shotgun (WGS) entry which is preliminary data.</text>
</comment>